<name>A0A914KQQ3_MELIC</name>
<protein>
    <submittedName>
        <fullName evidence="3">Uncharacterized protein</fullName>
    </submittedName>
</protein>
<reference evidence="3" key="1">
    <citation type="submission" date="2022-11" db="UniProtKB">
        <authorList>
            <consortium name="WormBaseParasite"/>
        </authorList>
    </citation>
    <scope>IDENTIFICATION</scope>
</reference>
<keyword evidence="2" id="KW-1185">Reference proteome</keyword>
<feature type="region of interest" description="Disordered" evidence="1">
    <location>
        <begin position="1"/>
        <end position="21"/>
    </location>
</feature>
<feature type="compositionally biased region" description="Polar residues" evidence="1">
    <location>
        <begin position="10"/>
        <end position="21"/>
    </location>
</feature>
<dbReference type="Proteomes" id="UP000887563">
    <property type="component" value="Unplaced"/>
</dbReference>
<organism evidence="2 3">
    <name type="scientific">Meloidogyne incognita</name>
    <name type="common">Southern root-knot nematode worm</name>
    <name type="synonym">Oxyuris incognita</name>
    <dbReference type="NCBI Taxonomy" id="6306"/>
    <lineage>
        <taxon>Eukaryota</taxon>
        <taxon>Metazoa</taxon>
        <taxon>Ecdysozoa</taxon>
        <taxon>Nematoda</taxon>
        <taxon>Chromadorea</taxon>
        <taxon>Rhabditida</taxon>
        <taxon>Tylenchina</taxon>
        <taxon>Tylenchomorpha</taxon>
        <taxon>Tylenchoidea</taxon>
        <taxon>Meloidogynidae</taxon>
        <taxon>Meloidogyninae</taxon>
        <taxon>Meloidogyne</taxon>
        <taxon>Meloidogyne incognita group</taxon>
    </lineage>
</organism>
<proteinExistence type="predicted"/>
<sequence>MNHFIRSRGITPSPNRGSPRTYATLTNTSSALLDHQYVQTSSEQPGSPFGLTSFFDEIIEHHRNLHATEVAPLYSLGNHSIVSTPIHYTNDEGLYDGPTPWFPGSSIGPVPALWNHDISFDEVSSIGSTPEQWAHDESFDDATIPWQPPVRFNQEEDDNQEDIMEKPKLFKGNRIQADVCVNCQISKYKEEKEKMKESKKKNIIEEKEEEKIFANVMFGPDSCSCLAFCLDCVNNGLETSLRRVAIENRMNKLGAYEPHFDALSISQILFCHPYLLGHDIKPKCCVCKKAFNHLVRRSLRPKRKSGRICKCNKC</sequence>
<evidence type="ECO:0000313" key="2">
    <source>
        <dbReference type="Proteomes" id="UP000887563"/>
    </source>
</evidence>
<evidence type="ECO:0000313" key="3">
    <source>
        <dbReference type="WBParaSite" id="Minc3s00079g03818"/>
    </source>
</evidence>
<evidence type="ECO:0000256" key="1">
    <source>
        <dbReference type="SAM" id="MobiDB-lite"/>
    </source>
</evidence>
<dbReference type="WBParaSite" id="Minc3s00079g03818">
    <property type="protein sequence ID" value="Minc3s00079g03818"/>
    <property type="gene ID" value="Minc3s00079g03818"/>
</dbReference>
<dbReference type="AlphaFoldDB" id="A0A914KQQ3"/>
<accession>A0A914KQQ3</accession>